<dbReference type="Pfam" id="PF13561">
    <property type="entry name" value="adh_short_C2"/>
    <property type="match status" value="1"/>
</dbReference>
<evidence type="ECO:0000256" key="2">
    <source>
        <dbReference type="ARBA" id="ARBA00023002"/>
    </source>
</evidence>
<dbReference type="Proteomes" id="UP001208689">
    <property type="component" value="Chromosome"/>
</dbReference>
<protein>
    <recommendedName>
        <fullName evidence="5">Flagellin modification protein A</fullName>
    </recommendedName>
</protein>
<evidence type="ECO:0000313" key="4">
    <source>
        <dbReference type="Proteomes" id="UP001208689"/>
    </source>
</evidence>
<evidence type="ECO:0000256" key="1">
    <source>
        <dbReference type="ARBA" id="ARBA00006484"/>
    </source>
</evidence>
<comment type="similarity">
    <text evidence="1">Belongs to the short-chain dehydrogenases/reductases (SDR) family.</text>
</comment>
<keyword evidence="4" id="KW-1185">Reference proteome</keyword>
<organism evidence="3 4">
    <name type="scientific">Candidatus Lokiarchaeum ossiferum</name>
    <dbReference type="NCBI Taxonomy" id="2951803"/>
    <lineage>
        <taxon>Archaea</taxon>
        <taxon>Promethearchaeati</taxon>
        <taxon>Promethearchaeota</taxon>
        <taxon>Promethearchaeia</taxon>
        <taxon>Promethearchaeales</taxon>
        <taxon>Promethearchaeaceae</taxon>
        <taxon>Candidatus Lokiarchaeum</taxon>
    </lineage>
</organism>
<dbReference type="PRINTS" id="PR00081">
    <property type="entry name" value="GDHRDH"/>
</dbReference>
<gene>
    <name evidence="3" type="ORF">NEF87_004342</name>
</gene>
<reference evidence="3" key="1">
    <citation type="submission" date="2022-09" db="EMBL/GenBank/DDBJ databases">
        <title>Actin cytoskeleton and complex cell architecture in an #Asgard archaeon.</title>
        <authorList>
            <person name="Ponce Toledo R.I."/>
            <person name="Schleper C."/>
            <person name="Rodrigues Oliveira T."/>
            <person name="Wollweber F."/>
            <person name="Xu J."/>
            <person name="Rittmann S."/>
            <person name="Klingl A."/>
            <person name="Pilhofer M."/>
        </authorList>
    </citation>
    <scope>NUCLEOTIDE SEQUENCE</scope>
    <source>
        <strain evidence="3">B-35</strain>
    </source>
</reference>
<dbReference type="InterPro" id="IPR002347">
    <property type="entry name" value="SDR_fam"/>
</dbReference>
<dbReference type="PANTHER" id="PTHR42760">
    <property type="entry name" value="SHORT-CHAIN DEHYDROGENASES/REDUCTASES FAMILY MEMBER"/>
    <property type="match status" value="1"/>
</dbReference>
<evidence type="ECO:0008006" key="5">
    <source>
        <dbReference type="Google" id="ProtNLM"/>
    </source>
</evidence>
<dbReference type="PANTHER" id="PTHR42760:SF133">
    <property type="entry name" value="3-OXOACYL-[ACYL-CARRIER-PROTEIN] REDUCTASE"/>
    <property type="match status" value="1"/>
</dbReference>
<sequence length="264" mass="29426">MENNFLENKVVVIAGALGRIGKAFVELVIESSGVPILADIDIDNSKSYLKSLEDRFNKQFDFISLDITSKKSLNSMIQKINSNYGRIDAFVNTTYPQVSGSTVVFEDVSYENFCKNLNLHLGGYFLASQQFAIFFKKQSYGNIINISSIQGVVAPKFDTYDGILINGNVMGCEPEYPAIKAGIIMLTKYMAKYFKNSNIRFNSISPGGILESQPEKFLKKYNSYCSSKGMLDSEDLKGALLFLLSDMSKYVNGQNIVVDDGWTL</sequence>
<accession>A0ABY6HYX1</accession>
<evidence type="ECO:0000313" key="3">
    <source>
        <dbReference type="EMBL" id="UYP48057.1"/>
    </source>
</evidence>
<dbReference type="InterPro" id="IPR036291">
    <property type="entry name" value="NAD(P)-bd_dom_sf"/>
</dbReference>
<dbReference type="NCBIfam" id="NF006619">
    <property type="entry name" value="PRK09186.1"/>
    <property type="match status" value="1"/>
</dbReference>
<dbReference type="SUPFAM" id="SSF51735">
    <property type="entry name" value="NAD(P)-binding Rossmann-fold domains"/>
    <property type="match status" value="1"/>
</dbReference>
<proteinExistence type="inferred from homology"/>
<dbReference type="PRINTS" id="PR00080">
    <property type="entry name" value="SDRFAMILY"/>
</dbReference>
<keyword evidence="2" id="KW-0560">Oxidoreductase</keyword>
<dbReference type="EMBL" id="CP104013">
    <property type="protein sequence ID" value="UYP48057.1"/>
    <property type="molecule type" value="Genomic_DNA"/>
</dbReference>
<dbReference type="Gene3D" id="3.40.50.720">
    <property type="entry name" value="NAD(P)-binding Rossmann-like Domain"/>
    <property type="match status" value="1"/>
</dbReference>
<name>A0ABY6HYX1_9ARCH</name>